<dbReference type="AlphaFoldDB" id="A0AAN0RE92"/>
<name>A0AAN0RE92_9PROT</name>
<dbReference type="EMBL" id="CP003181">
    <property type="protein sequence ID" value="AHJ63364.1"/>
    <property type="molecule type" value="Genomic_DNA"/>
</dbReference>
<evidence type="ECO:0000313" key="1">
    <source>
        <dbReference type="EMBL" id="AHJ63364.1"/>
    </source>
</evidence>
<organism evidence="1 2">
    <name type="scientific">Granulibacter bethesdensis</name>
    <dbReference type="NCBI Taxonomy" id="364410"/>
    <lineage>
        <taxon>Bacteria</taxon>
        <taxon>Pseudomonadati</taxon>
        <taxon>Pseudomonadota</taxon>
        <taxon>Alphaproteobacteria</taxon>
        <taxon>Acetobacterales</taxon>
        <taxon>Acetobacteraceae</taxon>
        <taxon>Granulibacter</taxon>
    </lineage>
</organism>
<reference evidence="2" key="1">
    <citation type="submission" date="2012-06" db="EMBL/GenBank/DDBJ databases">
        <title>Genome analysis of multiple Granulibacter bethesdensis isolates demonstrates substantial genome diversity.</title>
        <authorList>
            <person name="Greenberg D.E."/>
            <person name="Porcella S.F."/>
            <person name="Zarember K."/>
            <person name="Zelazny A.M."/>
            <person name="Bruno D."/>
            <person name="Martens C."/>
            <person name="Barbian K.D."/>
            <person name="Jaske E."/>
            <person name="Holland S.M."/>
        </authorList>
    </citation>
    <scope>NUCLEOTIDE SEQUENCE [LARGE SCALE GENOMIC DNA]</scope>
    <source>
        <strain evidence="2">CGDNIH3</strain>
    </source>
</reference>
<dbReference type="Proteomes" id="UP000019438">
    <property type="component" value="Chromosome"/>
</dbReference>
<dbReference type="KEGG" id="gbc:GbCGDNIH3_1471"/>
<evidence type="ECO:0000313" key="2">
    <source>
        <dbReference type="Proteomes" id="UP000019438"/>
    </source>
</evidence>
<protein>
    <submittedName>
        <fullName evidence="1">OmpA family protein</fullName>
    </submittedName>
</protein>
<dbReference type="KEGG" id="gbh:GbCGDNIH2_1471"/>
<sequence length="93" mass="8967">MPRAEPEENDISRERNKLMRMIATVALIMALGSALSACGHDMGTRALSGGAIGAGGGALMGAATGGNAGVGALIGGVGGAAVGAATTPQGRRY</sequence>
<proteinExistence type="predicted"/>
<gene>
    <name evidence="1" type="ORF">GbCGDNIH3_1471</name>
</gene>
<accession>A0AAN0RE92</accession>